<dbReference type="SMART" id="SM01310">
    <property type="entry name" value="RICTOR_V"/>
    <property type="match status" value="1"/>
</dbReference>
<evidence type="ECO:0000259" key="4">
    <source>
        <dbReference type="PROSITE" id="PS51860"/>
    </source>
</evidence>
<comment type="caution">
    <text evidence="5">The sequence shown here is derived from an EMBL/GenBank/DDBJ whole genome shotgun (WGS) entry which is preliminary data.</text>
</comment>
<sequence length="1238" mass="139300">MGLDYSDQDDEATSERALADLKDKLNKEIKIKEGSENLLEALNTKKAKQTKDQRCRVEEELNSSNRKISQLKNEIEALQRPQPPPSASRGRLSGLFRGDFLRPAAMNPSAVGASRLDIDAESESESPTFTLAEILQALEMEGMDWSYYVEKANNLVELLKRHPLLKYDLVWSVFGLRVQMMLLSDSKEVVAAGYRMTRYAITDRKSLQNIRELNTDYLVILSLVKETRASVEREQALKFVRAFMEVKGGVREISRAVLRAVVAIAEHTDDRLRMICIETLAEILIRDPELLVSAGGVGPLIDVLVEGSYGSPEALVGAFLNLYETPHRRKYLRSGHELEVLFSAFTDPLVCQGNEQKLRSNAKAIATILKTWSGLLIVSMYEFRALKSLVSAMYFPESQIRDMILELLFDVLRIKPPSWSASFLAGRRLTTYGRVANLKSESSPHPATSAQEDEMSQRSLVEHYSTVVLAVFFEAGLQKALLNVIETSPDTALKRKATLLLGEISKMAGRLLPSSYSASLQQLPELFASASKFGNAGRFISTNAIYQIDSVNRTLERSVTAAHVSLIKAAVEDGRMLQTPRQAEQAKAKTTLRVDMDESTFRSLLIDTQVLGTVNFIKWKWDLIAQIVEGPLRNPKRMDEAIRGVKFVKRLTAFYRPFKYRFSDIKNTKPNQRYVRIGCSLIHTLLQNPSGVKYLVENKLLRQIAECLAHWDRMSGLTSPSPLFSASRLAETLCGGYFEILGTLSSDLKGLAMMERWRIFNMFYHIVELKDRDDLLQAILGNMDYTFDGHLRVLLSKALTACSKSIRIFATNLLRKYATSRSPPSKTSAGSVNAEWAIRLLVTQLYDPDVEVCETAVKILEEACNRKHCLEYVVKCRPALDHLGDIGAPLLLRFLSTSVGYHYLHELDYINQAMDDWFLIQLINDQGRNDVYVTIVEASLYRALHMEHEKPQRNANDGQERTNYGIVPPHFYRELTRTTEGCKLLEEKGHFTEFAATIRDFGMEKDDPEIILKVKGCMWAVGNVGSMALGAPFLESSDVVHQIVKIAEESEVMGLKGTAFFVLGLISRSIHGMEILGECGWDGATTVMGESIGFCVPVDLKRLFSIKPWNRVTGQEEERGTTLAMKVATTDEDPTNAKILEMVRDLGNTVLLKKNSGDLGRLKAKKLANFKDPRLFRKVMTMLECHHYRLPARRFLIDLFDKSVMRQIVLCEDSDSETEGANDESLAITNPRSPTKIA</sequence>
<proteinExistence type="inferred from homology"/>
<dbReference type="Pfam" id="PF14666">
    <property type="entry name" value="RICTOR_M"/>
    <property type="match status" value="1"/>
</dbReference>
<dbReference type="InterPro" id="IPR029453">
    <property type="entry name" value="Rictor_IV"/>
</dbReference>
<dbReference type="PROSITE" id="PS51860">
    <property type="entry name" value="REM_1"/>
    <property type="match status" value="1"/>
</dbReference>
<dbReference type="SMART" id="SM01308">
    <property type="entry name" value="RICTOR_N"/>
    <property type="match status" value="1"/>
</dbReference>
<keyword evidence="6" id="KW-1185">Reference proteome</keyword>
<dbReference type="InterPro" id="IPR028267">
    <property type="entry name" value="Pianissimo_N"/>
</dbReference>
<dbReference type="Pfam" id="PF02185">
    <property type="entry name" value="HR1"/>
    <property type="match status" value="1"/>
</dbReference>
<evidence type="ECO:0000256" key="2">
    <source>
        <dbReference type="PROSITE-ProRule" id="PRU01207"/>
    </source>
</evidence>
<dbReference type="InterPro" id="IPR029452">
    <property type="entry name" value="RICTOR_V"/>
</dbReference>
<dbReference type="InterPro" id="IPR011072">
    <property type="entry name" value="HR1_rho-bd"/>
</dbReference>
<keyword evidence="2" id="KW-0175">Coiled coil</keyword>
<protein>
    <recommendedName>
        <fullName evidence="4">REM-1 domain-containing protein</fullName>
    </recommendedName>
</protein>
<evidence type="ECO:0000313" key="6">
    <source>
        <dbReference type="Proteomes" id="UP000750711"/>
    </source>
</evidence>
<dbReference type="SUPFAM" id="SSF46585">
    <property type="entry name" value="HR1 repeat"/>
    <property type="match status" value="1"/>
</dbReference>
<evidence type="ECO:0000313" key="5">
    <source>
        <dbReference type="EMBL" id="KAH0564991.1"/>
    </source>
</evidence>
<dbReference type="Pfam" id="PF14664">
    <property type="entry name" value="RICTOR_N"/>
    <property type="match status" value="1"/>
</dbReference>
<feature type="region of interest" description="Disordered" evidence="3">
    <location>
        <begin position="42"/>
        <end position="68"/>
    </location>
</feature>
<dbReference type="InterPro" id="IPR028268">
    <property type="entry name" value="Pianissimo_fam"/>
</dbReference>
<evidence type="ECO:0000256" key="3">
    <source>
        <dbReference type="SAM" id="MobiDB-lite"/>
    </source>
</evidence>
<organism evidence="5 6">
    <name type="scientific">Trichoglossum hirsutum</name>
    <dbReference type="NCBI Taxonomy" id="265104"/>
    <lineage>
        <taxon>Eukaryota</taxon>
        <taxon>Fungi</taxon>
        <taxon>Dikarya</taxon>
        <taxon>Ascomycota</taxon>
        <taxon>Pezizomycotina</taxon>
        <taxon>Geoglossomycetes</taxon>
        <taxon>Geoglossales</taxon>
        <taxon>Geoglossaceae</taxon>
        <taxon>Trichoglossum</taxon>
    </lineage>
</organism>
<dbReference type="GO" id="GO:0031932">
    <property type="term" value="C:TORC2 complex"/>
    <property type="evidence" value="ECO:0007669"/>
    <property type="project" value="InterPro"/>
</dbReference>
<dbReference type="InterPro" id="IPR036274">
    <property type="entry name" value="HR1_rpt_sf"/>
</dbReference>
<gene>
    <name evidence="5" type="ORF">GP486_001623</name>
</gene>
<dbReference type="InterPro" id="IPR011989">
    <property type="entry name" value="ARM-like"/>
</dbReference>
<accession>A0A9P8RSI8</accession>
<dbReference type="EMBL" id="JAGHQM010000151">
    <property type="protein sequence ID" value="KAH0564991.1"/>
    <property type="molecule type" value="Genomic_DNA"/>
</dbReference>
<dbReference type="Gene3D" id="1.25.10.10">
    <property type="entry name" value="Leucine-rich Repeat Variant"/>
    <property type="match status" value="1"/>
</dbReference>
<dbReference type="Gene3D" id="1.10.287.160">
    <property type="entry name" value="HR1 repeat"/>
    <property type="match status" value="1"/>
</dbReference>
<dbReference type="PANTHER" id="PTHR13298">
    <property type="entry name" value="CYTOSOLIC REGULATOR PIANISSIMO"/>
    <property type="match status" value="1"/>
</dbReference>
<feature type="compositionally biased region" description="Basic and acidic residues" evidence="3">
    <location>
        <begin position="49"/>
        <end position="59"/>
    </location>
</feature>
<dbReference type="PANTHER" id="PTHR13298:SF11">
    <property type="entry name" value="RAPAMYCIN-INSENSITIVE COMPANION OF MTOR"/>
    <property type="match status" value="1"/>
</dbReference>
<dbReference type="CDD" id="cd11627">
    <property type="entry name" value="HR1_Ste20-like"/>
    <property type="match status" value="1"/>
</dbReference>
<dbReference type="InterPro" id="IPR016024">
    <property type="entry name" value="ARM-type_fold"/>
</dbReference>
<dbReference type="SMART" id="SM01307">
    <property type="entry name" value="RICTOR_M"/>
    <property type="match status" value="1"/>
</dbReference>
<dbReference type="AlphaFoldDB" id="A0A9P8RSI8"/>
<dbReference type="InterPro" id="IPR029451">
    <property type="entry name" value="RICTOR_M"/>
</dbReference>
<dbReference type="Pfam" id="PF14668">
    <property type="entry name" value="RICTOR_V"/>
    <property type="match status" value="1"/>
</dbReference>
<feature type="compositionally biased region" description="Polar residues" evidence="3">
    <location>
        <begin position="1227"/>
        <end position="1238"/>
    </location>
</feature>
<reference evidence="5" key="1">
    <citation type="submission" date="2021-03" db="EMBL/GenBank/DDBJ databases">
        <title>Comparative genomics and phylogenomic investigation of the class Geoglossomycetes provide insights into ecological specialization and systematics.</title>
        <authorList>
            <person name="Melie T."/>
            <person name="Pirro S."/>
            <person name="Miller A.N."/>
            <person name="Quandt A."/>
        </authorList>
    </citation>
    <scope>NUCLEOTIDE SEQUENCE</scope>
    <source>
        <strain evidence="5">CAQ_001_2017</strain>
    </source>
</reference>
<feature type="domain" description="REM-1" evidence="4">
    <location>
        <begin position="4"/>
        <end position="84"/>
    </location>
</feature>
<dbReference type="SMART" id="SM01303">
    <property type="entry name" value="RasGEF_N_2"/>
    <property type="match status" value="1"/>
</dbReference>
<dbReference type="SUPFAM" id="SSF48371">
    <property type="entry name" value="ARM repeat"/>
    <property type="match status" value="1"/>
</dbReference>
<dbReference type="Proteomes" id="UP000750711">
    <property type="component" value="Unassembled WGS sequence"/>
</dbReference>
<name>A0A9P8RSI8_9PEZI</name>
<dbReference type="SMART" id="SM00742">
    <property type="entry name" value="Hr1"/>
    <property type="match status" value="1"/>
</dbReference>
<comment type="similarity">
    <text evidence="1">Belongs to the RICTOR family.</text>
</comment>
<feature type="region of interest" description="Disordered" evidence="3">
    <location>
        <begin position="1216"/>
        <end position="1238"/>
    </location>
</feature>
<dbReference type="Pfam" id="PF14663">
    <property type="entry name" value="RasGEF_N_2"/>
    <property type="match status" value="1"/>
</dbReference>
<dbReference type="GO" id="GO:0038203">
    <property type="term" value="P:TORC2 signaling"/>
    <property type="evidence" value="ECO:0007669"/>
    <property type="project" value="TreeGrafter"/>
</dbReference>
<evidence type="ECO:0000256" key="1">
    <source>
        <dbReference type="ARBA" id="ARBA00008878"/>
    </source>
</evidence>